<dbReference type="Pfam" id="PF03116">
    <property type="entry name" value="NQR2_RnfD_RnfE"/>
    <property type="match status" value="1"/>
</dbReference>
<feature type="modified residue" description="FMN phosphoryl threonine" evidence="10">
    <location>
        <position position="159"/>
    </location>
</feature>
<accession>A0A173YR71</accession>
<name>A0A173YR71_9FIRM</name>
<feature type="transmembrane region" description="Helical" evidence="10">
    <location>
        <begin position="184"/>
        <end position="206"/>
    </location>
</feature>
<keyword evidence="3 10" id="KW-0285">Flavoprotein</keyword>
<dbReference type="RefSeq" id="WP_008704337.1">
    <property type="nucleotide sequence ID" value="NZ_CYZA01000004.1"/>
</dbReference>
<keyword evidence="5 10" id="KW-0812">Transmembrane</keyword>
<evidence type="ECO:0000256" key="5">
    <source>
        <dbReference type="ARBA" id="ARBA00022692"/>
    </source>
</evidence>
<comment type="function">
    <text evidence="10">Part of a membrane-bound complex that couples electron transfer with translocation of ions across the membrane.</text>
</comment>
<proteinExistence type="inferred from homology"/>
<protein>
    <recommendedName>
        <fullName evidence="10">Ion-translocating oxidoreductase complex subunit D</fullName>
        <ecNumber evidence="10">7.-.-.-</ecNumber>
    </recommendedName>
    <alternativeName>
        <fullName evidence="10">Rnf electron transport complex subunit D</fullName>
    </alternativeName>
</protein>
<feature type="transmembrane region" description="Helical" evidence="10">
    <location>
        <begin position="72"/>
        <end position="89"/>
    </location>
</feature>
<dbReference type="STRING" id="657314.CK5_25680"/>
<evidence type="ECO:0000256" key="9">
    <source>
        <dbReference type="ARBA" id="ARBA00023136"/>
    </source>
</evidence>
<dbReference type="EC" id="7.-.-.-" evidence="10"/>
<comment type="subunit">
    <text evidence="10">The complex is composed of six subunits: RnfA, RnfB, RnfC, RnfD, RnfE and RnfG.</text>
</comment>
<gene>
    <name evidence="11" type="primary">nqrB</name>
    <name evidence="10" type="synonym">rnfD</name>
    <name evidence="11" type="ORF">ERS852395_00965</name>
</gene>
<comment type="cofactor">
    <cofactor evidence="10">
        <name>FMN</name>
        <dbReference type="ChEBI" id="CHEBI:58210"/>
    </cofactor>
</comment>
<dbReference type="GO" id="GO:0005886">
    <property type="term" value="C:plasma membrane"/>
    <property type="evidence" value="ECO:0007669"/>
    <property type="project" value="UniProtKB-SubCell"/>
</dbReference>
<comment type="similarity">
    <text evidence="10">Belongs to the NqrB/RnfD family.</text>
</comment>
<organism evidence="11 12">
    <name type="scientific">Blautia obeum</name>
    <dbReference type="NCBI Taxonomy" id="40520"/>
    <lineage>
        <taxon>Bacteria</taxon>
        <taxon>Bacillati</taxon>
        <taxon>Bacillota</taxon>
        <taxon>Clostridia</taxon>
        <taxon>Lachnospirales</taxon>
        <taxon>Lachnospiraceae</taxon>
        <taxon>Blautia</taxon>
    </lineage>
</organism>
<reference evidence="11 12" key="1">
    <citation type="submission" date="2015-09" db="EMBL/GenBank/DDBJ databases">
        <authorList>
            <consortium name="Pathogen Informatics"/>
        </authorList>
    </citation>
    <scope>NUCLEOTIDE SEQUENCE [LARGE SCALE GENOMIC DNA]</scope>
    <source>
        <strain evidence="11 12">2789STDY5608838</strain>
    </source>
</reference>
<dbReference type="GO" id="GO:0055085">
    <property type="term" value="P:transmembrane transport"/>
    <property type="evidence" value="ECO:0007669"/>
    <property type="project" value="InterPro"/>
</dbReference>
<dbReference type="InterPro" id="IPR004338">
    <property type="entry name" value="NqrB/RnfD"/>
</dbReference>
<dbReference type="NCBIfam" id="TIGR01946">
    <property type="entry name" value="rnfD"/>
    <property type="match status" value="1"/>
</dbReference>
<evidence type="ECO:0000313" key="11">
    <source>
        <dbReference type="EMBL" id="CUN66394.1"/>
    </source>
</evidence>
<sequence>MDQMLHVSSNPHVRDKMTTSKIMQLVVLALLPTTLFGIYNFGLRALLVVVITVASSVFFEWIYDKLMHKKNTITDFSAVVTGLLLALNMPASIPLWMPVLGSAFAIIVVKQLFGGLGQNFMNPALAGRCFLMISFAGKMTDFAVSDSFRGVVDTVSGATPLAALKQNGFTDSSVSVLHMFIGDIQGTIGETSALAILIGAAILLVFKVIDLKIPLTYIGSFAVFVILYMLGTGKGFDVNYLFSHIFGGGLMLGAWFMATDYVTTPITPRGQYVYGVCLGVLTAVFRLFGGSAEGVSYAIIFCNLLVPMIERVTRHPAFGKGGKKA</sequence>
<evidence type="ECO:0000256" key="6">
    <source>
        <dbReference type="ARBA" id="ARBA00022967"/>
    </source>
</evidence>
<feature type="transmembrane region" description="Helical" evidence="10">
    <location>
        <begin position="213"/>
        <end position="232"/>
    </location>
</feature>
<keyword evidence="10" id="KW-1003">Cell membrane</keyword>
<keyword evidence="4 10" id="KW-0288">FMN</keyword>
<feature type="transmembrane region" description="Helical" evidence="10">
    <location>
        <begin position="238"/>
        <end position="258"/>
    </location>
</feature>
<dbReference type="Proteomes" id="UP000095447">
    <property type="component" value="Unassembled WGS sequence"/>
</dbReference>
<keyword evidence="9 10" id="KW-0472">Membrane</keyword>
<evidence type="ECO:0000256" key="3">
    <source>
        <dbReference type="ARBA" id="ARBA00022630"/>
    </source>
</evidence>
<evidence type="ECO:0000256" key="8">
    <source>
        <dbReference type="ARBA" id="ARBA00022989"/>
    </source>
</evidence>
<dbReference type="PANTHER" id="PTHR30578:SF0">
    <property type="entry name" value="ION-TRANSLOCATING OXIDOREDUCTASE COMPLEX SUBUNIT D"/>
    <property type="match status" value="1"/>
</dbReference>
<evidence type="ECO:0000256" key="2">
    <source>
        <dbReference type="ARBA" id="ARBA00022553"/>
    </source>
</evidence>
<evidence type="ECO:0000256" key="1">
    <source>
        <dbReference type="ARBA" id="ARBA00022448"/>
    </source>
</evidence>
<dbReference type="GO" id="GO:0016491">
    <property type="term" value="F:oxidoreductase activity"/>
    <property type="evidence" value="ECO:0007669"/>
    <property type="project" value="UniProtKB-KW"/>
</dbReference>
<feature type="transmembrane region" description="Helical" evidence="10">
    <location>
        <begin position="45"/>
        <end position="63"/>
    </location>
</feature>
<keyword evidence="8 10" id="KW-1133">Transmembrane helix</keyword>
<dbReference type="HAMAP" id="MF_00462">
    <property type="entry name" value="RsxD_RnfD"/>
    <property type="match status" value="1"/>
</dbReference>
<evidence type="ECO:0000256" key="7">
    <source>
        <dbReference type="ARBA" id="ARBA00022982"/>
    </source>
</evidence>
<evidence type="ECO:0000256" key="4">
    <source>
        <dbReference type="ARBA" id="ARBA00022643"/>
    </source>
</evidence>
<dbReference type="AlphaFoldDB" id="A0A173YR71"/>
<keyword evidence="11" id="KW-0560">Oxidoreductase</keyword>
<dbReference type="EMBL" id="CYZA01000004">
    <property type="protein sequence ID" value="CUN66394.1"/>
    <property type="molecule type" value="Genomic_DNA"/>
</dbReference>
<evidence type="ECO:0000256" key="10">
    <source>
        <dbReference type="HAMAP-Rule" id="MF_00462"/>
    </source>
</evidence>
<dbReference type="GO" id="GO:0022900">
    <property type="term" value="P:electron transport chain"/>
    <property type="evidence" value="ECO:0007669"/>
    <property type="project" value="UniProtKB-UniRule"/>
</dbReference>
<keyword evidence="6 10" id="KW-1278">Translocase</keyword>
<keyword evidence="1 10" id="KW-0813">Transport</keyword>
<feature type="transmembrane region" description="Helical" evidence="10">
    <location>
        <begin position="270"/>
        <end position="288"/>
    </location>
</feature>
<dbReference type="InterPro" id="IPR011303">
    <property type="entry name" value="RnfD_bac"/>
</dbReference>
<dbReference type="PANTHER" id="PTHR30578">
    <property type="entry name" value="ELECTRON TRANSPORT COMPLEX PROTEIN RNFD"/>
    <property type="match status" value="1"/>
</dbReference>
<comment type="caution">
    <text evidence="10">Lacks conserved residue(s) required for the propagation of feature annotation.</text>
</comment>
<evidence type="ECO:0000313" key="12">
    <source>
        <dbReference type="Proteomes" id="UP000095447"/>
    </source>
</evidence>
<keyword evidence="2 10" id="KW-0597">Phosphoprotein</keyword>
<comment type="subcellular location">
    <subcellularLocation>
        <location evidence="10">Cell membrane</location>
        <topology evidence="10">Multi-pass membrane protein</topology>
    </subcellularLocation>
</comment>
<keyword evidence="7 10" id="KW-0249">Electron transport</keyword>